<keyword evidence="2" id="KW-1185">Reference proteome</keyword>
<dbReference type="Proteomes" id="UP000264002">
    <property type="component" value="Unassembled WGS sequence"/>
</dbReference>
<accession>A0A372MJW9</accession>
<dbReference type="GO" id="GO:0030234">
    <property type="term" value="F:enzyme regulator activity"/>
    <property type="evidence" value="ECO:0007669"/>
    <property type="project" value="InterPro"/>
</dbReference>
<comment type="caution">
    <text evidence="1">The sequence shown here is derived from an EMBL/GenBank/DDBJ whole genome shotgun (WGS) entry which is preliminary data.</text>
</comment>
<gene>
    <name evidence="1" type="ORF">DYP60_03840</name>
</gene>
<reference evidence="2" key="1">
    <citation type="submission" date="2018-08" db="EMBL/GenBank/DDBJ databases">
        <authorList>
            <person name="Grouzdev D.S."/>
            <person name="Krutkina M.S."/>
        </authorList>
    </citation>
    <scope>NUCLEOTIDE SEQUENCE [LARGE SCALE GENOMIC DNA]</scope>
    <source>
        <strain evidence="2">4-11</strain>
    </source>
</reference>
<dbReference type="InterPro" id="IPR015867">
    <property type="entry name" value="N-reg_PII/ATP_PRibTrfase_C"/>
</dbReference>
<dbReference type="RefSeq" id="WP_117329564.1">
    <property type="nucleotide sequence ID" value="NZ_QUWK01000003.1"/>
</dbReference>
<organism evidence="1 2">
    <name type="scientific">Sphaerochaeta halotolerans</name>
    <dbReference type="NCBI Taxonomy" id="2293840"/>
    <lineage>
        <taxon>Bacteria</taxon>
        <taxon>Pseudomonadati</taxon>
        <taxon>Spirochaetota</taxon>
        <taxon>Spirochaetia</taxon>
        <taxon>Spirochaetales</taxon>
        <taxon>Sphaerochaetaceae</taxon>
        <taxon>Sphaerochaeta</taxon>
    </lineage>
</organism>
<dbReference type="EMBL" id="QUWK01000003">
    <property type="protein sequence ID" value="RFU95616.1"/>
    <property type="molecule type" value="Genomic_DNA"/>
</dbReference>
<dbReference type="Gene3D" id="3.30.70.120">
    <property type="match status" value="2"/>
</dbReference>
<dbReference type="PROSITE" id="PS51343">
    <property type="entry name" value="PII_GLNB_DOM"/>
    <property type="match status" value="1"/>
</dbReference>
<name>A0A372MJW9_9SPIR</name>
<protein>
    <submittedName>
        <fullName evidence="1">Transcriptional regulator</fullName>
    </submittedName>
</protein>
<dbReference type="InterPro" id="IPR002187">
    <property type="entry name" value="N-reg_PII"/>
</dbReference>
<evidence type="ECO:0000313" key="2">
    <source>
        <dbReference type="Proteomes" id="UP000264002"/>
    </source>
</evidence>
<sequence length="198" mass="20679">MSSLLLAIVGAGKADSLMQLAKESGSSGGTILRGRGTASSSLLCLLGLGDADKEVLLTLVDDGVEQTVWDALSRFPHTRGLLASVPASRNEDHPVVKEHAFDLVYMICASGFADDIMAAARKAGAGGGTIIEGRGTATSEDIAFFSASLVPEKEMLIILLPHTERDAVLEAVSKLPFLQEEGSGIAFSVPVQKVATLR</sequence>
<dbReference type="GO" id="GO:0006808">
    <property type="term" value="P:regulation of nitrogen utilization"/>
    <property type="evidence" value="ECO:0007669"/>
    <property type="project" value="InterPro"/>
</dbReference>
<reference evidence="1 2" key="2">
    <citation type="submission" date="2018-09" db="EMBL/GenBank/DDBJ databases">
        <title>Genome of Sphaerochaeta halotolerans strain 4-11.</title>
        <authorList>
            <person name="Nazina T.N."/>
            <person name="Sokolova D.S."/>
        </authorList>
    </citation>
    <scope>NUCLEOTIDE SEQUENCE [LARGE SCALE GENOMIC DNA]</scope>
    <source>
        <strain evidence="1 2">4-11</strain>
    </source>
</reference>
<dbReference type="SUPFAM" id="SSF54913">
    <property type="entry name" value="GlnB-like"/>
    <property type="match status" value="2"/>
</dbReference>
<proteinExistence type="predicted"/>
<evidence type="ECO:0000313" key="1">
    <source>
        <dbReference type="EMBL" id="RFU95616.1"/>
    </source>
</evidence>
<dbReference type="InterPro" id="IPR011322">
    <property type="entry name" value="N-reg_PII-like_a/b"/>
</dbReference>
<dbReference type="AlphaFoldDB" id="A0A372MJW9"/>